<dbReference type="SUPFAM" id="SSF48452">
    <property type="entry name" value="TPR-like"/>
    <property type="match status" value="1"/>
</dbReference>
<organism evidence="2">
    <name type="scientific">Prevotella sp. GTC17253</name>
    <dbReference type="NCBI Taxonomy" id="3236793"/>
    <lineage>
        <taxon>Bacteria</taxon>
        <taxon>Pseudomonadati</taxon>
        <taxon>Bacteroidota</taxon>
        <taxon>Bacteroidia</taxon>
        <taxon>Bacteroidales</taxon>
        <taxon>Prevotellaceae</taxon>
        <taxon>Prevotella</taxon>
    </lineage>
</organism>
<dbReference type="Gene3D" id="1.25.40.10">
    <property type="entry name" value="Tetratricopeptide repeat domain"/>
    <property type="match status" value="1"/>
</dbReference>
<evidence type="ECO:0000256" key="1">
    <source>
        <dbReference type="PROSITE-ProRule" id="PRU00339"/>
    </source>
</evidence>
<evidence type="ECO:0000313" key="2">
    <source>
        <dbReference type="EMBL" id="BFO71274.1"/>
    </source>
</evidence>
<name>A0AB33IP89_9BACT</name>
<evidence type="ECO:0008006" key="3">
    <source>
        <dbReference type="Google" id="ProtNLM"/>
    </source>
</evidence>
<sequence length="476" mass="55795">MNKELRQQIDIWTEADEHQKVIDALENIAPEKRDFEEIGLLARAYNYIDEYDTALTLLQSIQEEGKDDTNWNFRMGYALYYLDRNQEALSYFTKANELTPDDEDTIDFIRCCNKEMPFRARVDAFWQWFLQNEAELSELVEKRDEYDSDQVLGLIDQGLGLISEDIHFNMGGDYEFTFSIEGNEYLFYLYPYLISRMPEQLKGKWHFSPYNQGADAPFSFQMYGAQIDMQDVYVHAHYDEQHNDFAISFYEEHLCSLPEAQAYNAFYIMMELMLGEGLSYQYIANVKRAEKQEEEMFPLPELRSYITETLKANGKQVFENPKDVFISYRLEPKENEELRYDVAIGTTRFSHLISQYYEGDTGLFDKLNQFGVQAVFLAFPYDNIGAEERKAVLDFRYKLEDRIEKEILNQDGLGLLLGGASGTGSCYIDLLLYDVNAFLDKVVPVLREYSEYSFYLSDFRQHCMLTRLSAPTEDDE</sequence>
<dbReference type="InterPro" id="IPR019734">
    <property type="entry name" value="TPR_rpt"/>
</dbReference>
<reference evidence="2" key="1">
    <citation type="submission" date="2024-07" db="EMBL/GenBank/DDBJ databases">
        <title>Complete genome sequence of Prevotella sp. YM-2024 GTC17253.</title>
        <authorList>
            <person name="Hayashi M."/>
            <person name="Muto Y."/>
            <person name="Tanaka K."/>
            <person name="Niwa H."/>
        </authorList>
    </citation>
    <scope>NUCLEOTIDE SEQUENCE</scope>
    <source>
        <strain evidence="2">GTC17253</strain>
    </source>
</reference>
<gene>
    <name evidence="2" type="ORF">GTC17253_12400</name>
</gene>
<feature type="repeat" description="TPR" evidence="1">
    <location>
        <begin position="69"/>
        <end position="102"/>
    </location>
</feature>
<dbReference type="PROSITE" id="PS50005">
    <property type="entry name" value="TPR"/>
    <property type="match status" value="1"/>
</dbReference>
<accession>A0AB33IP89</accession>
<keyword evidence="1" id="KW-0802">TPR repeat</keyword>
<dbReference type="EMBL" id="AP035785">
    <property type="protein sequence ID" value="BFO71274.1"/>
    <property type="molecule type" value="Genomic_DNA"/>
</dbReference>
<proteinExistence type="predicted"/>
<dbReference type="InterPro" id="IPR011990">
    <property type="entry name" value="TPR-like_helical_dom_sf"/>
</dbReference>
<protein>
    <recommendedName>
        <fullName evidence="3">Tetratricopeptide repeat protein</fullName>
    </recommendedName>
</protein>
<dbReference type="AlphaFoldDB" id="A0AB33IP89"/>